<accession>A0A449HBF5</accession>
<evidence type="ECO:0008006" key="2">
    <source>
        <dbReference type="Google" id="ProtNLM"/>
    </source>
</evidence>
<dbReference type="CDD" id="cd02440">
    <property type="entry name" value="AdoMet_MTases"/>
    <property type="match status" value="1"/>
</dbReference>
<dbReference type="Pfam" id="PF07021">
    <property type="entry name" value="MetW"/>
    <property type="match status" value="1"/>
</dbReference>
<dbReference type="InterPro" id="IPR010743">
    <property type="entry name" value="Methionine_synth_MetW"/>
</dbReference>
<evidence type="ECO:0000313" key="1">
    <source>
        <dbReference type="EMBL" id="VFA82694.1"/>
    </source>
</evidence>
<protein>
    <recommendedName>
        <fullName evidence="2">Methionine biosynthesis protein MetW</fullName>
    </recommendedName>
</protein>
<dbReference type="EMBL" id="CAACYE010000005">
    <property type="protein sequence ID" value="VFA82694.1"/>
    <property type="molecule type" value="Genomic_DNA"/>
</dbReference>
<proteinExistence type="predicted"/>
<dbReference type="AlphaFoldDB" id="A0A449HBF5"/>
<dbReference type="Gene3D" id="3.40.50.150">
    <property type="entry name" value="Vaccinia Virus protein VP39"/>
    <property type="match status" value="1"/>
</dbReference>
<organism evidence="1">
    <name type="scientific">Nocardia farcinica</name>
    <dbReference type="NCBI Taxonomy" id="37329"/>
    <lineage>
        <taxon>Bacteria</taxon>
        <taxon>Bacillati</taxon>
        <taxon>Actinomycetota</taxon>
        <taxon>Actinomycetes</taxon>
        <taxon>Mycobacteriales</taxon>
        <taxon>Nocardiaceae</taxon>
        <taxon>Nocardia</taxon>
    </lineage>
</organism>
<name>A0A449HBF5_NOCFR</name>
<dbReference type="InterPro" id="IPR029063">
    <property type="entry name" value="SAM-dependent_MTases_sf"/>
</dbReference>
<sequence length="232" mass="25868">MRQAPIRRVRPDWHSGARATVPAQPTTVQGSDFVSTSLIYRNRAVYELMMRGLYGRHYAARYRAIAELVPEGADVLDVCCGPATLYTRYLRHRNVRYTGLDLNEKFVAGVTRAGGAGRVWNMRSSQPLPPADVVIMQASLYHFLPDAAPVLDRMLAAARERVVLAEPVRNLATSRNRLLALIGQRFTDAGDGSQAHRFTEASLADLMRGYRARIVRDELIAGGREKLYVLAT</sequence>
<gene>
    <name evidence="1" type="ORF">NCTC1935_00741</name>
</gene>
<dbReference type="SUPFAM" id="SSF53335">
    <property type="entry name" value="S-adenosyl-L-methionine-dependent methyltransferases"/>
    <property type="match status" value="1"/>
</dbReference>
<reference evidence="1" key="1">
    <citation type="submission" date="2019-02" db="EMBL/GenBank/DDBJ databases">
        <authorList>
            <consortium name="Pathogen Informatics"/>
        </authorList>
    </citation>
    <scope>NUCLEOTIDE SEQUENCE</scope>
    <source>
        <strain evidence="1">3012STDY6733949</strain>
    </source>
</reference>